<accession>A0A1B0DD72</accession>
<dbReference type="AlphaFoldDB" id="A0A1B0DD72"/>
<feature type="region of interest" description="Disordered" evidence="1">
    <location>
        <begin position="1"/>
        <end position="29"/>
    </location>
</feature>
<feature type="compositionally biased region" description="Polar residues" evidence="1">
    <location>
        <begin position="13"/>
        <end position="22"/>
    </location>
</feature>
<keyword evidence="3" id="KW-1185">Reference proteome</keyword>
<sequence>MKTKKQHNGAALRTNSLGSGTRTPPIERKSKFSAFGRFFKPWKWRRKKKSEKFEATSKYRILIIFH</sequence>
<evidence type="ECO:0000313" key="2">
    <source>
        <dbReference type="EnsemblMetazoa" id="PPAI005843-PA"/>
    </source>
</evidence>
<dbReference type="PANTHER" id="PTHR12751">
    <property type="entry name" value="PHOSPHATASE AND ACTIN REGULATOR PHACTR"/>
    <property type="match status" value="1"/>
</dbReference>
<dbReference type="VEuPathDB" id="VectorBase:PPAI005843"/>
<proteinExistence type="predicted"/>
<protein>
    <submittedName>
        <fullName evidence="2">Uncharacterized protein</fullName>
    </submittedName>
</protein>
<dbReference type="EMBL" id="AJVK01031720">
    <property type="status" value="NOT_ANNOTATED_CDS"/>
    <property type="molecule type" value="Genomic_DNA"/>
</dbReference>
<dbReference type="PANTHER" id="PTHR12751:SF18">
    <property type="entry name" value="PHOSPHATASE AND ACTIN REGULATOR 1"/>
    <property type="match status" value="1"/>
</dbReference>
<dbReference type="GO" id="GO:0003779">
    <property type="term" value="F:actin binding"/>
    <property type="evidence" value="ECO:0007669"/>
    <property type="project" value="TreeGrafter"/>
</dbReference>
<reference evidence="2" key="1">
    <citation type="submission" date="2022-08" db="UniProtKB">
        <authorList>
            <consortium name="EnsemblMetazoa"/>
        </authorList>
    </citation>
    <scope>IDENTIFICATION</scope>
    <source>
        <strain evidence="2">Israel</strain>
    </source>
</reference>
<dbReference type="Proteomes" id="UP000092462">
    <property type="component" value="Unassembled WGS sequence"/>
</dbReference>
<name>A0A1B0DD72_PHLPP</name>
<dbReference type="GO" id="GO:0030036">
    <property type="term" value="P:actin cytoskeleton organization"/>
    <property type="evidence" value="ECO:0007669"/>
    <property type="project" value="TreeGrafter"/>
</dbReference>
<dbReference type="EMBL" id="AJVK01031722">
    <property type="status" value="NOT_ANNOTATED_CDS"/>
    <property type="molecule type" value="Genomic_DNA"/>
</dbReference>
<dbReference type="EnsemblMetazoa" id="PPAI005843-RA">
    <property type="protein sequence ID" value="PPAI005843-PA"/>
    <property type="gene ID" value="PPAI005843"/>
</dbReference>
<organism evidence="2 3">
    <name type="scientific">Phlebotomus papatasi</name>
    <name type="common">Sandfly</name>
    <dbReference type="NCBI Taxonomy" id="29031"/>
    <lineage>
        <taxon>Eukaryota</taxon>
        <taxon>Metazoa</taxon>
        <taxon>Ecdysozoa</taxon>
        <taxon>Arthropoda</taxon>
        <taxon>Hexapoda</taxon>
        <taxon>Insecta</taxon>
        <taxon>Pterygota</taxon>
        <taxon>Neoptera</taxon>
        <taxon>Endopterygota</taxon>
        <taxon>Diptera</taxon>
        <taxon>Nematocera</taxon>
        <taxon>Psychodoidea</taxon>
        <taxon>Psychodidae</taxon>
        <taxon>Phlebotomus</taxon>
        <taxon>Phlebotomus</taxon>
    </lineage>
</organism>
<evidence type="ECO:0000256" key="1">
    <source>
        <dbReference type="SAM" id="MobiDB-lite"/>
    </source>
</evidence>
<dbReference type="EMBL" id="AJVK01031721">
    <property type="status" value="NOT_ANNOTATED_CDS"/>
    <property type="molecule type" value="Genomic_DNA"/>
</dbReference>
<evidence type="ECO:0000313" key="3">
    <source>
        <dbReference type="Proteomes" id="UP000092462"/>
    </source>
</evidence>